<organism evidence="2 3">
    <name type="scientific">Ceratocystis lukuohia</name>
    <dbReference type="NCBI Taxonomy" id="2019550"/>
    <lineage>
        <taxon>Eukaryota</taxon>
        <taxon>Fungi</taxon>
        <taxon>Dikarya</taxon>
        <taxon>Ascomycota</taxon>
        <taxon>Pezizomycotina</taxon>
        <taxon>Sordariomycetes</taxon>
        <taxon>Hypocreomycetidae</taxon>
        <taxon>Microascales</taxon>
        <taxon>Ceratocystidaceae</taxon>
        <taxon>Ceratocystis</taxon>
    </lineage>
</organism>
<feature type="chain" id="PRO_5045202285" evidence="1">
    <location>
        <begin position="22"/>
        <end position="223"/>
    </location>
</feature>
<keyword evidence="3" id="KW-1185">Reference proteome</keyword>
<evidence type="ECO:0000313" key="3">
    <source>
        <dbReference type="Proteomes" id="UP001610728"/>
    </source>
</evidence>
<dbReference type="Proteomes" id="UP001610728">
    <property type="component" value="Unassembled WGS sequence"/>
</dbReference>
<reference evidence="2 3" key="1">
    <citation type="submission" date="2020-05" db="EMBL/GenBank/DDBJ databases">
        <title>Ceratocystis lukuohia genome.</title>
        <authorList>
            <person name="Harrington T.C."/>
            <person name="Kim K."/>
            <person name="Mayers C.G."/>
        </authorList>
    </citation>
    <scope>NUCLEOTIDE SEQUENCE [LARGE SCALE GENOMIC DNA]</scope>
    <source>
        <strain evidence="2 3">C4212</strain>
    </source>
</reference>
<evidence type="ECO:0000313" key="2">
    <source>
        <dbReference type="EMBL" id="KAL2886749.1"/>
    </source>
</evidence>
<protein>
    <submittedName>
        <fullName evidence="2">Uncharacterized protein</fullName>
    </submittedName>
</protein>
<dbReference type="EMBL" id="JABSNW010000006">
    <property type="protein sequence ID" value="KAL2886749.1"/>
    <property type="molecule type" value="Genomic_DNA"/>
</dbReference>
<dbReference type="GeneID" id="98119975"/>
<accession>A0ABR4MEP8</accession>
<feature type="signal peptide" evidence="1">
    <location>
        <begin position="1"/>
        <end position="21"/>
    </location>
</feature>
<proteinExistence type="predicted"/>
<dbReference type="RefSeq" id="XP_070857929.1">
    <property type="nucleotide sequence ID" value="XM_071004049.1"/>
</dbReference>
<comment type="caution">
    <text evidence="2">The sequence shown here is derived from an EMBL/GenBank/DDBJ whole genome shotgun (WGS) entry which is preliminary data.</text>
</comment>
<gene>
    <name evidence="2" type="ORF">HOO65_060579</name>
</gene>
<sequence length="223" mass="24135">MHATHILSCVLALAIPPAALGAPNYQKVDLGARDVSVELHDFDISVIANIDISVGLDIDAKKARRDSEHSHVAIDRSLLDHQRKPRHAQQLEQARRNTTVVPNSGIIGYNWDCTTVHGPEPLDCPDAISQWQDLTNTGEPAKVHVQGGRCVSINYKTCMAFACAPKGDVVVSSVMVSSRLMNPVQVRCTTFGLGGVWANGAGNDTTLKVGLLVNPFQDLPEQR</sequence>
<name>A0ABR4MEP8_9PEZI</name>
<evidence type="ECO:0000256" key="1">
    <source>
        <dbReference type="SAM" id="SignalP"/>
    </source>
</evidence>
<keyword evidence="1" id="KW-0732">Signal</keyword>